<dbReference type="Proteomes" id="UP001175271">
    <property type="component" value="Unassembled WGS sequence"/>
</dbReference>
<accession>A0AA39H8H3</accession>
<organism evidence="2 3">
    <name type="scientific">Steinernema hermaphroditum</name>
    <dbReference type="NCBI Taxonomy" id="289476"/>
    <lineage>
        <taxon>Eukaryota</taxon>
        <taxon>Metazoa</taxon>
        <taxon>Ecdysozoa</taxon>
        <taxon>Nematoda</taxon>
        <taxon>Chromadorea</taxon>
        <taxon>Rhabditida</taxon>
        <taxon>Tylenchina</taxon>
        <taxon>Panagrolaimomorpha</taxon>
        <taxon>Strongyloidoidea</taxon>
        <taxon>Steinernematidae</taxon>
        <taxon>Steinernema</taxon>
    </lineage>
</organism>
<dbReference type="AlphaFoldDB" id="A0AA39H8H3"/>
<evidence type="ECO:0000313" key="3">
    <source>
        <dbReference type="Proteomes" id="UP001175271"/>
    </source>
</evidence>
<dbReference type="EMBL" id="JAUCMV010000004">
    <property type="protein sequence ID" value="KAK0401025.1"/>
    <property type="molecule type" value="Genomic_DNA"/>
</dbReference>
<comment type="caution">
    <text evidence="2">The sequence shown here is derived from an EMBL/GenBank/DDBJ whole genome shotgun (WGS) entry which is preliminary data.</text>
</comment>
<feature type="signal peptide" evidence="1">
    <location>
        <begin position="1"/>
        <end position="21"/>
    </location>
</feature>
<proteinExistence type="predicted"/>
<name>A0AA39H8H3_9BILA</name>
<evidence type="ECO:0000256" key="1">
    <source>
        <dbReference type="SAM" id="SignalP"/>
    </source>
</evidence>
<sequence length="70" mass="7888">MVARFLFVVLLFFITLSNVYSMGWGGLGYSNGQLYMGGRPYYPGGYNRGYGYGYGNYGYSYGNYGYGYGR</sequence>
<protein>
    <submittedName>
        <fullName evidence="2">Uncharacterized protein</fullName>
    </submittedName>
</protein>
<feature type="chain" id="PRO_5041295467" evidence="1">
    <location>
        <begin position="22"/>
        <end position="70"/>
    </location>
</feature>
<gene>
    <name evidence="2" type="ORF">QR680_015557</name>
</gene>
<reference evidence="2" key="1">
    <citation type="submission" date="2023-06" db="EMBL/GenBank/DDBJ databases">
        <title>Genomic analysis of the entomopathogenic nematode Steinernema hermaphroditum.</title>
        <authorList>
            <person name="Schwarz E.M."/>
            <person name="Heppert J.K."/>
            <person name="Baniya A."/>
            <person name="Schwartz H.T."/>
            <person name="Tan C.-H."/>
            <person name="Antoshechkin I."/>
            <person name="Sternberg P.W."/>
            <person name="Goodrich-Blair H."/>
            <person name="Dillman A.R."/>
        </authorList>
    </citation>
    <scope>NUCLEOTIDE SEQUENCE</scope>
    <source>
        <strain evidence="2">PS9179</strain>
        <tissue evidence="2">Whole animal</tissue>
    </source>
</reference>
<keyword evidence="1" id="KW-0732">Signal</keyword>
<keyword evidence="3" id="KW-1185">Reference proteome</keyword>
<evidence type="ECO:0000313" key="2">
    <source>
        <dbReference type="EMBL" id="KAK0401025.1"/>
    </source>
</evidence>